<reference evidence="1 2" key="1">
    <citation type="submission" date="2018-08" db="EMBL/GenBank/DDBJ databases">
        <title>Recombination of ecologically and evolutionarily significant loci maintains genetic cohesion in the Pseudomonas syringae species complex.</title>
        <authorList>
            <person name="Dillon M."/>
            <person name="Thakur S."/>
            <person name="Almeida R.N.D."/>
            <person name="Weir B.S."/>
            <person name="Guttman D.S."/>
        </authorList>
    </citation>
    <scope>NUCLEOTIDE SEQUENCE [LARGE SCALE GENOMIC DNA]</scope>
    <source>
        <strain evidence="1 2">ICMP 19473</strain>
    </source>
</reference>
<organism evidence="1 2">
    <name type="scientific">Pseudomonas viridiflava</name>
    <name type="common">Phytomonas viridiflava</name>
    <dbReference type="NCBI Taxonomy" id="33069"/>
    <lineage>
        <taxon>Bacteria</taxon>
        <taxon>Pseudomonadati</taxon>
        <taxon>Pseudomonadota</taxon>
        <taxon>Gammaproteobacteria</taxon>
        <taxon>Pseudomonadales</taxon>
        <taxon>Pseudomonadaceae</taxon>
        <taxon>Pseudomonas</taxon>
    </lineage>
</organism>
<protein>
    <submittedName>
        <fullName evidence="1">Uncharacterized protein</fullName>
    </submittedName>
</protein>
<dbReference type="EMBL" id="RBTP01000066">
    <property type="protein sequence ID" value="RMT78169.1"/>
    <property type="molecule type" value="Genomic_DNA"/>
</dbReference>
<sequence length="161" mass="17614">MVQSSFELHHDNQSRCELTVAGGLNMRSIVEAKHLKISGLVAAMLLLTGCSYGLTQRGIDSSPVSRTVTANGSVREVYQSLAHEMQGPGCPPIHSSQLYENGDGFVVYFGEHFIGHSYIWDGAYGKKDGDSVIVAIRDQSYTPQSDFVDEIEHFLKTGSCQ</sequence>
<dbReference type="AlphaFoldDB" id="A0A3M5P0F4"/>
<proteinExistence type="predicted"/>
<accession>A0A3M5P0F4</accession>
<comment type="caution">
    <text evidence="1">The sequence shown here is derived from an EMBL/GenBank/DDBJ whole genome shotgun (WGS) entry which is preliminary data.</text>
</comment>
<dbReference type="Proteomes" id="UP000273854">
    <property type="component" value="Unassembled WGS sequence"/>
</dbReference>
<evidence type="ECO:0000313" key="2">
    <source>
        <dbReference type="Proteomes" id="UP000273854"/>
    </source>
</evidence>
<name>A0A3M5P0F4_PSEVI</name>
<evidence type="ECO:0000313" key="1">
    <source>
        <dbReference type="EMBL" id="RMT78169.1"/>
    </source>
</evidence>
<gene>
    <name evidence="1" type="ORF">ALP40_03631</name>
</gene>